<reference evidence="3 4" key="1">
    <citation type="submission" date="2021-06" db="EMBL/GenBank/DDBJ databases">
        <authorList>
            <person name="Kallberg Y."/>
            <person name="Tangrot J."/>
            <person name="Rosling A."/>
        </authorList>
    </citation>
    <scope>NUCLEOTIDE SEQUENCE [LARGE SCALE GENOMIC DNA]</scope>
    <source>
        <strain evidence="3 4">120-4 pot B 10/14</strain>
    </source>
</reference>
<evidence type="ECO:0000256" key="2">
    <source>
        <dbReference type="SAM" id="MobiDB-lite"/>
    </source>
</evidence>
<sequence>MATTNTLIKTRYENSDHEFSDDGTVIKITDINAAIIHRAREEFSNLQNQKTTLEAKNAELEKTIEKGLGLLTLKDSKIEEKTGEINRLNAQIREDREEYKVEKERREELRNENVDLKVESGIKSQEIKKQKDRVKDLEEKLIASEEKVLSSELEVEEERLENLAKSLNVERKKTRELCKLYRQLIRTREDDYNQNTIDEINDKIENIKDELLENGISIGDIQKLRRECKEFIQLKMKYEKLLRQQYQAQTELVLIHHPDKGGDAEKFREIDEAYKSLVGHHSSLPIISNMDDLEKTCGSFVKEVAEIGGELDALGNLRTSEADNIRLKTMAIQLIETRFSLLNKSPQDLHPETWNYLDEVAKYKISSNFDKPKKINGKKDGSSSNRTNSPQNENSDNKDNTDSSNQTPPNSNDNSQGNQDYDNSQQNNSNSKDKERDKKVSQLETEIEQLKNQKSGTQTPQQQAENQKKIEEKEKELEEIKKDKENSQTDDDNENYEN</sequence>
<feature type="compositionally biased region" description="Low complexity" evidence="2">
    <location>
        <begin position="402"/>
        <end position="430"/>
    </location>
</feature>
<evidence type="ECO:0000313" key="4">
    <source>
        <dbReference type="Proteomes" id="UP000789901"/>
    </source>
</evidence>
<feature type="compositionally biased region" description="Basic and acidic residues" evidence="2">
    <location>
        <begin position="370"/>
        <end position="381"/>
    </location>
</feature>
<feature type="compositionally biased region" description="Basic and acidic residues" evidence="2">
    <location>
        <begin position="466"/>
        <end position="487"/>
    </location>
</feature>
<feature type="coiled-coil region" evidence="1">
    <location>
        <begin position="36"/>
        <end position="177"/>
    </location>
</feature>
<dbReference type="Proteomes" id="UP000789901">
    <property type="component" value="Unassembled WGS sequence"/>
</dbReference>
<feature type="compositionally biased region" description="Acidic residues" evidence="2">
    <location>
        <begin position="488"/>
        <end position="498"/>
    </location>
</feature>
<feature type="region of interest" description="Disordered" evidence="2">
    <location>
        <begin position="370"/>
        <end position="498"/>
    </location>
</feature>
<keyword evidence="4" id="KW-1185">Reference proteome</keyword>
<dbReference type="InterPro" id="IPR036869">
    <property type="entry name" value="J_dom_sf"/>
</dbReference>
<organism evidence="3 4">
    <name type="scientific">Gigaspora margarita</name>
    <dbReference type="NCBI Taxonomy" id="4874"/>
    <lineage>
        <taxon>Eukaryota</taxon>
        <taxon>Fungi</taxon>
        <taxon>Fungi incertae sedis</taxon>
        <taxon>Mucoromycota</taxon>
        <taxon>Glomeromycotina</taxon>
        <taxon>Glomeromycetes</taxon>
        <taxon>Diversisporales</taxon>
        <taxon>Gigasporaceae</taxon>
        <taxon>Gigaspora</taxon>
    </lineage>
</organism>
<accession>A0ABN7VTV8</accession>
<dbReference type="EMBL" id="CAJVQB010022055">
    <property type="protein sequence ID" value="CAG8798678.1"/>
    <property type="molecule type" value="Genomic_DNA"/>
</dbReference>
<feature type="compositionally biased region" description="Basic and acidic residues" evidence="2">
    <location>
        <begin position="431"/>
        <end position="441"/>
    </location>
</feature>
<feature type="compositionally biased region" description="Polar residues" evidence="2">
    <location>
        <begin position="450"/>
        <end position="465"/>
    </location>
</feature>
<feature type="compositionally biased region" description="Polar residues" evidence="2">
    <location>
        <begin position="382"/>
        <end position="391"/>
    </location>
</feature>
<dbReference type="Gene3D" id="1.10.287.110">
    <property type="entry name" value="DnaJ domain"/>
    <property type="match status" value="1"/>
</dbReference>
<name>A0ABN7VTV8_GIGMA</name>
<proteinExistence type="predicted"/>
<protein>
    <submittedName>
        <fullName evidence="3">18151_t:CDS:1</fullName>
    </submittedName>
</protein>
<comment type="caution">
    <text evidence="3">The sequence shown here is derived from an EMBL/GenBank/DDBJ whole genome shotgun (WGS) entry which is preliminary data.</text>
</comment>
<dbReference type="SUPFAM" id="SSF46565">
    <property type="entry name" value="Chaperone J-domain"/>
    <property type="match status" value="1"/>
</dbReference>
<evidence type="ECO:0000313" key="3">
    <source>
        <dbReference type="EMBL" id="CAG8798678.1"/>
    </source>
</evidence>
<gene>
    <name evidence="3" type="ORF">GMARGA_LOCUS22651</name>
</gene>
<keyword evidence="1" id="KW-0175">Coiled coil</keyword>
<evidence type="ECO:0000256" key="1">
    <source>
        <dbReference type="SAM" id="Coils"/>
    </source>
</evidence>